<dbReference type="Gene3D" id="3.90.400.10">
    <property type="entry name" value="Oligo-1,6-glucosidase, Domain 2"/>
    <property type="match status" value="1"/>
</dbReference>
<dbReference type="Proteomes" id="UP000588071">
    <property type="component" value="Unassembled WGS sequence"/>
</dbReference>
<dbReference type="GO" id="GO:0043169">
    <property type="term" value="F:cation binding"/>
    <property type="evidence" value="ECO:0007669"/>
    <property type="project" value="InterPro"/>
</dbReference>
<sequence length="545" mass="63144">MERKWWETAIGYQIYPRSFYDSNNDGIGDLQGIIAKLPYIKDLGVDFIWINPIYASPNVDNGYDISDYQAIHPDFGTMEDFKELLTKAHDLGLKIVMDLVVNHTSDQHPWFQEALKGKDNPYRDYYLWADATPDKLPNDWQSFFGGSTWQYDEKSKQAYFHIFAPEQPDLNWKNPKVREEIYQMIRWWLDLGIDGFRLDAISHIQKEPWDFKITDNPWAPFMNVAGIDDYMQDLKEIFDEYPIVTIGEASGVTSKKAVKWTNREGYLDMIFELEHQVREGQPGHERINVLGWKKVVSRWQKDLNANGWNALYVENHDNPRINSILGNESEQSAKAIATAFLFMKGTPFIYQGQEIGMTNFPFTSVEQLDAKDSYSHYQELLKQGVEPSEALQQICHWTRDHSRTPMQWQDCDEAGFSQAQPWLAVNPNYKTINVAEQEKRSDSLLNFYKQAIQLRKTPLFVDGNYELHLAGHPQVIAYTRNTAEQSALVLVNLSDQEVVVDLPNRVVQPTAKVLLTNIDEPKLQKRMTLAPFAAMIFELPNRQGR</sequence>
<dbReference type="FunFam" id="3.20.20.80:FF:000064">
    <property type="entry name" value="Oligo-1,6-glucosidase"/>
    <property type="match status" value="2"/>
</dbReference>
<dbReference type="EMBL" id="JABAFV010000004">
    <property type="protein sequence ID" value="NME49360.1"/>
    <property type="molecule type" value="Genomic_DNA"/>
</dbReference>
<dbReference type="Gene3D" id="2.60.40.1180">
    <property type="entry name" value="Golgi alpha-mannosidase II"/>
    <property type="match status" value="1"/>
</dbReference>
<comment type="similarity">
    <text evidence="1 4">Belongs to the glycosyl hydrolase 13 family.</text>
</comment>
<dbReference type="PRINTS" id="PR00110">
    <property type="entry name" value="ALPHAAMYLASE"/>
</dbReference>
<evidence type="ECO:0000256" key="4">
    <source>
        <dbReference type="RuleBase" id="RU003615"/>
    </source>
</evidence>
<feature type="domain" description="Glycosyl hydrolase family 13 catalytic" evidence="6">
    <location>
        <begin position="13"/>
        <end position="403"/>
    </location>
</feature>
<evidence type="ECO:0000256" key="3">
    <source>
        <dbReference type="ARBA" id="ARBA00023295"/>
    </source>
</evidence>
<reference evidence="7 8" key="1">
    <citation type="submission" date="2020-04" db="EMBL/GenBank/DDBJ databases">
        <authorList>
            <person name="Hitch T.C.A."/>
            <person name="Wylensek D."/>
            <person name="Clavel T."/>
        </authorList>
    </citation>
    <scope>NUCLEOTIDE SEQUENCE [LARGE SCALE GENOMIC DNA]</scope>
    <source>
        <strain evidence="7 8">WCA-380-WT-3C</strain>
    </source>
</reference>
<organism evidence="7 8">
    <name type="scientific">Enterococcus cecorum</name>
    <dbReference type="NCBI Taxonomy" id="44008"/>
    <lineage>
        <taxon>Bacteria</taxon>
        <taxon>Bacillati</taxon>
        <taxon>Bacillota</taxon>
        <taxon>Bacilli</taxon>
        <taxon>Lactobacillales</taxon>
        <taxon>Enterococcaceae</taxon>
        <taxon>Enterococcus</taxon>
    </lineage>
</organism>
<dbReference type="CDD" id="cd11333">
    <property type="entry name" value="AmyAc_SI_OligoGlu_DGase"/>
    <property type="match status" value="1"/>
</dbReference>
<keyword evidence="5" id="KW-0119">Carbohydrate metabolism</keyword>
<dbReference type="AlphaFoldDB" id="A0A7X9NLC8"/>
<dbReference type="SMART" id="SM00642">
    <property type="entry name" value="Aamy"/>
    <property type="match status" value="1"/>
</dbReference>
<keyword evidence="2 5" id="KW-0378">Hydrolase</keyword>
<comment type="caution">
    <text evidence="7">The sequence shown here is derived from an EMBL/GenBank/DDBJ whole genome shotgun (WGS) entry which is preliminary data.</text>
</comment>
<dbReference type="SUPFAM" id="SSF51445">
    <property type="entry name" value="(Trans)glycosidases"/>
    <property type="match status" value="1"/>
</dbReference>
<dbReference type="Gene3D" id="3.20.20.80">
    <property type="entry name" value="Glycosidases"/>
    <property type="match status" value="1"/>
</dbReference>
<evidence type="ECO:0000256" key="1">
    <source>
        <dbReference type="ARBA" id="ARBA00008061"/>
    </source>
</evidence>
<dbReference type="InterPro" id="IPR006047">
    <property type="entry name" value="GH13_cat_dom"/>
</dbReference>
<dbReference type="InterPro" id="IPR032091">
    <property type="entry name" value="Malt_amylase-like_C"/>
</dbReference>
<dbReference type="GO" id="GO:0004556">
    <property type="term" value="F:alpha-amylase activity"/>
    <property type="evidence" value="ECO:0007669"/>
    <property type="project" value="UniProtKB-UniRule"/>
</dbReference>
<protein>
    <recommendedName>
        <fullName evidence="5">Alpha-amylase</fullName>
        <ecNumber evidence="5">3.2.1.1</ecNumber>
    </recommendedName>
</protein>
<dbReference type="InterPro" id="IPR013780">
    <property type="entry name" value="Glyco_hydro_b"/>
</dbReference>
<dbReference type="InterPro" id="IPR045857">
    <property type="entry name" value="O16G_dom_2"/>
</dbReference>
<keyword evidence="3 5" id="KW-0326">Glycosidase</keyword>
<dbReference type="SUPFAM" id="SSF51011">
    <property type="entry name" value="Glycosyl hydrolase domain"/>
    <property type="match status" value="1"/>
</dbReference>
<dbReference type="InterPro" id="IPR006046">
    <property type="entry name" value="Alpha_amylase"/>
</dbReference>
<evidence type="ECO:0000313" key="7">
    <source>
        <dbReference type="EMBL" id="NME49360.1"/>
    </source>
</evidence>
<dbReference type="PANTHER" id="PTHR10357">
    <property type="entry name" value="ALPHA-AMYLASE FAMILY MEMBER"/>
    <property type="match status" value="1"/>
</dbReference>
<dbReference type="Pfam" id="PF00128">
    <property type="entry name" value="Alpha-amylase"/>
    <property type="match status" value="1"/>
</dbReference>
<dbReference type="Pfam" id="PF16657">
    <property type="entry name" value="Malt_amylase_C"/>
    <property type="match status" value="1"/>
</dbReference>
<dbReference type="EC" id="3.2.1.1" evidence="5"/>
<dbReference type="RefSeq" id="WP_168930524.1">
    <property type="nucleotide sequence ID" value="NZ_JABAFV010000004.1"/>
</dbReference>
<gene>
    <name evidence="7" type="ORF">HF857_03670</name>
</gene>
<name>A0A7X9NLC8_9ENTE</name>
<evidence type="ECO:0000313" key="8">
    <source>
        <dbReference type="Proteomes" id="UP000588071"/>
    </source>
</evidence>
<evidence type="ECO:0000259" key="6">
    <source>
        <dbReference type="SMART" id="SM00642"/>
    </source>
</evidence>
<dbReference type="FunFam" id="3.90.400.10:FF:000002">
    <property type="entry name" value="Sucrose isomerase"/>
    <property type="match status" value="1"/>
</dbReference>
<accession>A0A7X9NLC8</accession>
<proteinExistence type="inferred from homology"/>
<evidence type="ECO:0000256" key="5">
    <source>
        <dbReference type="RuleBase" id="RU361134"/>
    </source>
</evidence>
<evidence type="ECO:0000256" key="2">
    <source>
        <dbReference type="ARBA" id="ARBA00022801"/>
    </source>
</evidence>
<dbReference type="PANTHER" id="PTHR10357:SF178">
    <property type="entry name" value="OLIGO-1,6-GLUCOSIDASE 3-RELATED"/>
    <property type="match status" value="1"/>
</dbReference>
<dbReference type="InterPro" id="IPR017853">
    <property type="entry name" value="GH"/>
</dbReference>
<comment type="catalytic activity">
    <reaction evidence="5">
        <text>Endohydrolysis of (1-&gt;4)-alpha-D-glucosidic linkages in polysaccharides containing three or more (1-&gt;4)-alpha-linked D-glucose units.</text>
        <dbReference type="EC" id="3.2.1.1"/>
    </reaction>
</comment>
<dbReference type="GO" id="GO:0009313">
    <property type="term" value="P:oligosaccharide catabolic process"/>
    <property type="evidence" value="ECO:0007669"/>
    <property type="project" value="TreeGrafter"/>
</dbReference>